<accession>A0A8S5PRK5</accession>
<name>A0A8S5PRK5_9CAUD</name>
<evidence type="ECO:0000313" key="1">
    <source>
        <dbReference type="EMBL" id="DAE09783.1"/>
    </source>
</evidence>
<protein>
    <submittedName>
        <fullName evidence="1">Uncharacterized protein</fullName>
    </submittedName>
</protein>
<proteinExistence type="predicted"/>
<reference evidence="1" key="1">
    <citation type="journal article" date="2021" name="Proc. Natl. Acad. Sci. U.S.A.">
        <title>A Catalog of Tens of Thousands of Viruses from Human Metagenomes Reveals Hidden Associations with Chronic Diseases.</title>
        <authorList>
            <person name="Tisza M.J."/>
            <person name="Buck C.B."/>
        </authorList>
    </citation>
    <scope>NUCLEOTIDE SEQUENCE</scope>
    <source>
        <strain evidence="1">CtHfT6</strain>
    </source>
</reference>
<sequence length="43" mass="5483">MRLSFTQGNKVTLFFFTYRYIPYLTPFNPYNVLKYIYFYYIYI</sequence>
<dbReference type="EMBL" id="BK015493">
    <property type="protein sequence ID" value="DAE09783.1"/>
    <property type="molecule type" value="Genomic_DNA"/>
</dbReference>
<organism evidence="1">
    <name type="scientific">Myoviridae sp. ctHfT6</name>
    <dbReference type="NCBI Taxonomy" id="2825077"/>
    <lineage>
        <taxon>Viruses</taxon>
        <taxon>Duplodnaviria</taxon>
        <taxon>Heunggongvirae</taxon>
        <taxon>Uroviricota</taxon>
        <taxon>Caudoviricetes</taxon>
    </lineage>
</organism>